<gene>
    <name evidence="3" type="ORF">M436DRAFT_67779</name>
</gene>
<feature type="transmembrane region" description="Helical" evidence="2">
    <location>
        <begin position="138"/>
        <end position="158"/>
    </location>
</feature>
<dbReference type="AlphaFoldDB" id="A0A074W6V7"/>
<organism evidence="3 4">
    <name type="scientific">Aureobasidium namibiae CBS 147.97</name>
    <dbReference type="NCBI Taxonomy" id="1043004"/>
    <lineage>
        <taxon>Eukaryota</taxon>
        <taxon>Fungi</taxon>
        <taxon>Dikarya</taxon>
        <taxon>Ascomycota</taxon>
        <taxon>Pezizomycotina</taxon>
        <taxon>Dothideomycetes</taxon>
        <taxon>Dothideomycetidae</taxon>
        <taxon>Dothideales</taxon>
        <taxon>Saccotheciaceae</taxon>
        <taxon>Aureobasidium</taxon>
    </lineage>
</organism>
<dbReference type="InterPro" id="IPR050327">
    <property type="entry name" value="Proton-linked_MCT"/>
</dbReference>
<proteinExistence type="predicted"/>
<dbReference type="RefSeq" id="XP_013423053.1">
    <property type="nucleotide sequence ID" value="XM_013567599.1"/>
</dbReference>
<keyword evidence="2" id="KW-0812">Transmembrane</keyword>
<keyword evidence="2" id="KW-1133">Transmembrane helix</keyword>
<dbReference type="HOGENOM" id="CLU_1320631_0_0_1"/>
<name>A0A074W6V7_9PEZI</name>
<evidence type="ECO:0000313" key="3">
    <source>
        <dbReference type="EMBL" id="KEQ68865.1"/>
    </source>
</evidence>
<dbReference type="PANTHER" id="PTHR11360">
    <property type="entry name" value="MONOCARBOXYLATE TRANSPORTER"/>
    <property type="match status" value="1"/>
</dbReference>
<dbReference type="OrthoDB" id="2213137at2759"/>
<dbReference type="Proteomes" id="UP000027730">
    <property type="component" value="Unassembled WGS sequence"/>
</dbReference>
<evidence type="ECO:0000256" key="1">
    <source>
        <dbReference type="SAM" id="MobiDB-lite"/>
    </source>
</evidence>
<reference evidence="3 4" key="1">
    <citation type="journal article" date="2014" name="BMC Genomics">
        <title>Genome sequencing of four Aureobasidium pullulans varieties: biotechnological potential, stress tolerance, and description of new species.</title>
        <authorList>
            <person name="Gostin Ar C."/>
            <person name="Ohm R.A."/>
            <person name="Kogej T."/>
            <person name="Sonjak S."/>
            <person name="Turk M."/>
            <person name="Zajc J."/>
            <person name="Zalar P."/>
            <person name="Grube M."/>
            <person name="Sun H."/>
            <person name="Han J."/>
            <person name="Sharma A."/>
            <person name="Chiniquy J."/>
            <person name="Ngan C.Y."/>
            <person name="Lipzen A."/>
            <person name="Barry K."/>
            <person name="Grigoriev I.V."/>
            <person name="Gunde-Cimerman N."/>
        </authorList>
    </citation>
    <scope>NUCLEOTIDE SEQUENCE [LARGE SCALE GENOMIC DNA]</scope>
    <source>
        <strain evidence="3 4">CBS 147.97</strain>
    </source>
</reference>
<dbReference type="SUPFAM" id="SSF103473">
    <property type="entry name" value="MFS general substrate transporter"/>
    <property type="match status" value="1"/>
</dbReference>
<dbReference type="EMBL" id="KL584725">
    <property type="protein sequence ID" value="KEQ68865.1"/>
    <property type="molecule type" value="Genomic_DNA"/>
</dbReference>
<protein>
    <recommendedName>
        <fullName evidence="5">MFS general substrate transporter</fullName>
    </recommendedName>
</protein>
<accession>A0A074W6V7</accession>
<feature type="transmembrane region" description="Helical" evidence="2">
    <location>
        <begin position="58"/>
        <end position="76"/>
    </location>
</feature>
<feature type="transmembrane region" description="Helical" evidence="2">
    <location>
        <begin position="113"/>
        <end position="132"/>
    </location>
</feature>
<feature type="transmembrane region" description="Helical" evidence="2">
    <location>
        <begin position="82"/>
        <end position="101"/>
    </location>
</feature>
<dbReference type="PANTHER" id="PTHR11360:SF287">
    <property type="entry name" value="MFS MONOCARBOXYLATE TRANSPORTER"/>
    <property type="match status" value="1"/>
</dbReference>
<keyword evidence="4" id="KW-1185">Reference proteome</keyword>
<evidence type="ECO:0000256" key="2">
    <source>
        <dbReference type="SAM" id="Phobius"/>
    </source>
</evidence>
<keyword evidence="2" id="KW-0472">Membrane</keyword>
<dbReference type="GeneID" id="25414287"/>
<dbReference type="InterPro" id="IPR036259">
    <property type="entry name" value="MFS_trans_sf"/>
</dbReference>
<sequence>MPGSMANIVLTTVTPPRPGNVISENADKSPSSPFDTENDIKNSELSGQELASTDGGPAAWRLLVAAFAFEALLWVFAGNRYISVVGTAASGLGYLGAPIIVPYVQSHQHRQPICILGLIAGSFASNLGILILTQGVAYGLGFLIFYYPILSMVNEYWITDRGMAYGILCGASGISGTTMPFKLQALLERYGYRITLRAVERYTMKIQG</sequence>
<evidence type="ECO:0008006" key="5">
    <source>
        <dbReference type="Google" id="ProtNLM"/>
    </source>
</evidence>
<evidence type="ECO:0000313" key="4">
    <source>
        <dbReference type="Proteomes" id="UP000027730"/>
    </source>
</evidence>
<feature type="region of interest" description="Disordered" evidence="1">
    <location>
        <begin position="12"/>
        <end position="40"/>
    </location>
</feature>